<dbReference type="PANTHER" id="PTHR36151">
    <property type="entry name" value="BLR2777 PROTEIN"/>
    <property type="match status" value="1"/>
</dbReference>
<feature type="region of interest" description="Disordered" evidence="1">
    <location>
        <begin position="268"/>
        <end position="305"/>
    </location>
</feature>
<dbReference type="RefSeq" id="WP_068361496.1">
    <property type="nucleotide sequence ID" value="NZ_FOJN01000004.1"/>
</dbReference>
<dbReference type="GO" id="GO:0016491">
    <property type="term" value="F:oxidoreductase activity"/>
    <property type="evidence" value="ECO:0007669"/>
    <property type="project" value="InterPro"/>
</dbReference>
<dbReference type="AlphaFoldDB" id="A0A1I0T6X2"/>
<protein>
    <submittedName>
        <fullName evidence="3">Uncharacterized conserved protein, DUF2236 family</fullName>
    </submittedName>
</protein>
<dbReference type="EMBL" id="FOJN01000004">
    <property type="protein sequence ID" value="SFA47489.1"/>
    <property type="molecule type" value="Genomic_DNA"/>
</dbReference>
<name>A0A1I0T6X2_9NOCA</name>
<dbReference type="PANTHER" id="PTHR36151:SF3">
    <property type="entry name" value="ER-BOUND OXYGENASE MPAB_MPAB'_RUBBER OXYGENASE CATALYTIC DOMAIN-CONTAINING PROTEIN"/>
    <property type="match status" value="1"/>
</dbReference>
<evidence type="ECO:0000313" key="4">
    <source>
        <dbReference type="Proteomes" id="UP000182054"/>
    </source>
</evidence>
<evidence type="ECO:0000313" key="3">
    <source>
        <dbReference type="EMBL" id="SFA47489.1"/>
    </source>
</evidence>
<sequence>MCSQPLGPDSLTWRYFGDWRGMLQGPWAGSMQNMHPGLGAAVTEHSTFELERWERIMRSLYPIGGVVFDGARAVDTAARIRRYHNDISGFDAHGRRYHALDPDTFYWAHATFYVGTLRTAEYFMGGLTEAQHEQLFTEHRQWYALYGMSMRPVPATRADFQRYWDYMCREVLENTPAARVVLDLSELPRPPFLPWLPARVWALLRPAVARSAVRLTVGLYDPSVRELLGYSWSEADERWFRRVCRAVKLAFRLVPTRRRLHPRARAGVDRAAGRLPADAPLPETPDRNLPLPDRRDSPRHYVPGR</sequence>
<organism evidence="3 4">
    <name type="scientific">Rhodococcoides kroppenstedtii</name>
    <dbReference type="NCBI Taxonomy" id="293050"/>
    <lineage>
        <taxon>Bacteria</taxon>
        <taxon>Bacillati</taxon>
        <taxon>Actinomycetota</taxon>
        <taxon>Actinomycetes</taxon>
        <taxon>Mycobacteriales</taxon>
        <taxon>Nocardiaceae</taxon>
        <taxon>Rhodococcoides</taxon>
    </lineage>
</organism>
<dbReference type="Proteomes" id="UP000182054">
    <property type="component" value="Unassembled WGS sequence"/>
</dbReference>
<dbReference type="OrthoDB" id="3456672at2"/>
<proteinExistence type="predicted"/>
<feature type="domain" description="ER-bound oxygenase mpaB/mpaB'/Rubber oxygenase catalytic" evidence="2">
    <location>
        <begin position="13"/>
        <end position="248"/>
    </location>
</feature>
<evidence type="ECO:0000256" key="1">
    <source>
        <dbReference type="SAM" id="MobiDB-lite"/>
    </source>
</evidence>
<dbReference type="Pfam" id="PF09995">
    <property type="entry name" value="MPAB_Lcp_cat"/>
    <property type="match status" value="1"/>
</dbReference>
<evidence type="ECO:0000259" key="2">
    <source>
        <dbReference type="Pfam" id="PF09995"/>
    </source>
</evidence>
<accession>A0A1I0T6X2</accession>
<dbReference type="InterPro" id="IPR018713">
    <property type="entry name" value="MPAB/Lcp_cat_dom"/>
</dbReference>
<reference evidence="3 4" key="1">
    <citation type="submission" date="2016-10" db="EMBL/GenBank/DDBJ databases">
        <authorList>
            <person name="de Groot N.N."/>
        </authorList>
    </citation>
    <scope>NUCLEOTIDE SEQUENCE [LARGE SCALE GENOMIC DNA]</scope>
    <source>
        <strain evidence="3 4">DSM 44908</strain>
    </source>
</reference>
<dbReference type="GeneID" id="85485365"/>
<gene>
    <name evidence="3" type="ORF">SAMN05444374_104214</name>
</gene>